<evidence type="ECO:0000256" key="1">
    <source>
        <dbReference type="SAM" id="MobiDB-lite"/>
    </source>
</evidence>
<feature type="domain" description="Polysaccharide lyase 14" evidence="2">
    <location>
        <begin position="73"/>
        <end position="290"/>
    </location>
</feature>
<gene>
    <name evidence="3" type="ORF">DFH94DRAFT_198358</name>
</gene>
<organism evidence="3 4">
    <name type="scientific">Russula ochroleuca</name>
    <dbReference type="NCBI Taxonomy" id="152965"/>
    <lineage>
        <taxon>Eukaryota</taxon>
        <taxon>Fungi</taxon>
        <taxon>Dikarya</taxon>
        <taxon>Basidiomycota</taxon>
        <taxon>Agaricomycotina</taxon>
        <taxon>Agaricomycetes</taxon>
        <taxon>Russulales</taxon>
        <taxon>Russulaceae</taxon>
        <taxon>Russula</taxon>
    </lineage>
</organism>
<dbReference type="PANTHER" id="PTHR40124">
    <property type="match status" value="1"/>
</dbReference>
<evidence type="ECO:0000313" key="4">
    <source>
        <dbReference type="Proteomes" id="UP000759537"/>
    </source>
</evidence>
<accession>A0A9P5MMS6</accession>
<keyword evidence="4" id="KW-1185">Reference proteome</keyword>
<protein>
    <recommendedName>
        <fullName evidence="2">Polysaccharide lyase 14 domain-containing protein</fullName>
    </recommendedName>
</protein>
<dbReference type="EMBL" id="WHVB01000022">
    <property type="protein sequence ID" value="KAF8471632.1"/>
    <property type="molecule type" value="Genomic_DNA"/>
</dbReference>
<evidence type="ECO:0000313" key="3">
    <source>
        <dbReference type="EMBL" id="KAF8471632.1"/>
    </source>
</evidence>
<dbReference type="PANTHER" id="PTHR40124:SF1">
    <property type="entry name" value="DISAGGREGATASE RELATED REPEAT PROTEIN"/>
    <property type="match status" value="1"/>
</dbReference>
<proteinExistence type="predicted"/>
<reference evidence="3" key="2">
    <citation type="journal article" date="2020" name="Nat. Commun.">
        <title>Large-scale genome sequencing of mycorrhizal fungi provides insights into the early evolution of symbiotic traits.</title>
        <authorList>
            <person name="Miyauchi S."/>
            <person name="Kiss E."/>
            <person name="Kuo A."/>
            <person name="Drula E."/>
            <person name="Kohler A."/>
            <person name="Sanchez-Garcia M."/>
            <person name="Morin E."/>
            <person name="Andreopoulos B."/>
            <person name="Barry K.W."/>
            <person name="Bonito G."/>
            <person name="Buee M."/>
            <person name="Carver A."/>
            <person name="Chen C."/>
            <person name="Cichocki N."/>
            <person name="Clum A."/>
            <person name="Culley D."/>
            <person name="Crous P.W."/>
            <person name="Fauchery L."/>
            <person name="Girlanda M."/>
            <person name="Hayes R.D."/>
            <person name="Keri Z."/>
            <person name="LaButti K."/>
            <person name="Lipzen A."/>
            <person name="Lombard V."/>
            <person name="Magnuson J."/>
            <person name="Maillard F."/>
            <person name="Murat C."/>
            <person name="Nolan M."/>
            <person name="Ohm R.A."/>
            <person name="Pangilinan J."/>
            <person name="Pereira M.F."/>
            <person name="Perotto S."/>
            <person name="Peter M."/>
            <person name="Pfister S."/>
            <person name="Riley R."/>
            <person name="Sitrit Y."/>
            <person name="Stielow J.B."/>
            <person name="Szollosi G."/>
            <person name="Zifcakova L."/>
            <person name="Stursova M."/>
            <person name="Spatafora J.W."/>
            <person name="Tedersoo L."/>
            <person name="Vaario L.M."/>
            <person name="Yamada A."/>
            <person name="Yan M."/>
            <person name="Wang P."/>
            <person name="Xu J."/>
            <person name="Bruns T."/>
            <person name="Baldrian P."/>
            <person name="Vilgalys R."/>
            <person name="Dunand C."/>
            <person name="Henrissat B."/>
            <person name="Grigoriev I.V."/>
            <person name="Hibbett D."/>
            <person name="Nagy L.G."/>
            <person name="Martin F.M."/>
        </authorList>
    </citation>
    <scope>NUCLEOTIDE SEQUENCE</scope>
    <source>
        <strain evidence="3">Prilba</strain>
    </source>
</reference>
<dbReference type="Proteomes" id="UP000759537">
    <property type="component" value="Unassembled WGS sequence"/>
</dbReference>
<dbReference type="Gene3D" id="2.60.120.200">
    <property type="match status" value="1"/>
</dbReference>
<name>A0A9P5MMS6_9AGAM</name>
<dbReference type="AlphaFoldDB" id="A0A9P5MMS6"/>
<sequence>MPSTSLSAPSSQNTRTSSNPSLSDALFPLGRGLQSWTTLQGASDPLPISDATFRPTKRNKALTHDTVMSPEPNSRPAMLAIFPKGSHARSNATNGGFSFYAPGPQNVDLTTAKEVTFGYSVMFERGFQFNMGGKLPGLYGGDNEQVATACSGGHHDEGGWSVRLMWRTGGAGEMYTYLPTSFSANSALSHVPPFSTSNPTYGTSVGRGSFFFQPGDWTTVVQRMRLNDAGQENGELELIVDGQSKINVSGLVLRSSEAGRIRGMQIQTFFGGHTAAWESPQDQKAYFSDFSVAIINKL</sequence>
<feature type="compositionally biased region" description="Polar residues" evidence="1">
    <location>
        <begin position="1"/>
        <end position="22"/>
    </location>
</feature>
<evidence type="ECO:0000259" key="2">
    <source>
        <dbReference type="Pfam" id="PF21294"/>
    </source>
</evidence>
<feature type="region of interest" description="Disordered" evidence="1">
    <location>
        <begin position="1"/>
        <end position="24"/>
    </location>
</feature>
<reference evidence="3" key="1">
    <citation type="submission" date="2019-10" db="EMBL/GenBank/DDBJ databases">
        <authorList>
            <consortium name="DOE Joint Genome Institute"/>
            <person name="Kuo A."/>
            <person name="Miyauchi S."/>
            <person name="Kiss E."/>
            <person name="Drula E."/>
            <person name="Kohler A."/>
            <person name="Sanchez-Garcia M."/>
            <person name="Andreopoulos B."/>
            <person name="Barry K.W."/>
            <person name="Bonito G."/>
            <person name="Buee M."/>
            <person name="Carver A."/>
            <person name="Chen C."/>
            <person name="Cichocki N."/>
            <person name="Clum A."/>
            <person name="Culley D."/>
            <person name="Crous P.W."/>
            <person name="Fauchery L."/>
            <person name="Girlanda M."/>
            <person name="Hayes R."/>
            <person name="Keri Z."/>
            <person name="LaButti K."/>
            <person name="Lipzen A."/>
            <person name="Lombard V."/>
            <person name="Magnuson J."/>
            <person name="Maillard F."/>
            <person name="Morin E."/>
            <person name="Murat C."/>
            <person name="Nolan M."/>
            <person name="Ohm R."/>
            <person name="Pangilinan J."/>
            <person name="Pereira M."/>
            <person name="Perotto S."/>
            <person name="Peter M."/>
            <person name="Riley R."/>
            <person name="Sitrit Y."/>
            <person name="Stielow B."/>
            <person name="Szollosi G."/>
            <person name="Zifcakova L."/>
            <person name="Stursova M."/>
            <person name="Spatafora J.W."/>
            <person name="Tedersoo L."/>
            <person name="Vaario L.-M."/>
            <person name="Yamada A."/>
            <person name="Yan M."/>
            <person name="Wang P."/>
            <person name="Xu J."/>
            <person name="Bruns T."/>
            <person name="Baldrian P."/>
            <person name="Vilgalys R."/>
            <person name="Henrissat B."/>
            <person name="Grigoriev I.V."/>
            <person name="Hibbett D."/>
            <person name="Nagy L.G."/>
            <person name="Martin F.M."/>
        </authorList>
    </citation>
    <scope>NUCLEOTIDE SEQUENCE</scope>
    <source>
        <strain evidence="3">Prilba</strain>
    </source>
</reference>
<dbReference type="Pfam" id="PF21294">
    <property type="entry name" value="Polysacc_lyase_14"/>
    <property type="match status" value="1"/>
</dbReference>
<dbReference type="OrthoDB" id="3337916at2759"/>
<dbReference type="InterPro" id="IPR048958">
    <property type="entry name" value="Polysacc_lyase_14"/>
</dbReference>
<comment type="caution">
    <text evidence="3">The sequence shown here is derived from an EMBL/GenBank/DDBJ whole genome shotgun (WGS) entry which is preliminary data.</text>
</comment>